<keyword evidence="3" id="KW-1185">Reference proteome</keyword>
<evidence type="ECO:0000313" key="2">
    <source>
        <dbReference type="EMBL" id="VDM83642.1"/>
    </source>
</evidence>
<dbReference type="OrthoDB" id="5870438at2759"/>
<feature type="region of interest" description="Disordered" evidence="1">
    <location>
        <begin position="49"/>
        <end position="71"/>
    </location>
</feature>
<protein>
    <submittedName>
        <fullName evidence="2">Uncharacterized protein</fullName>
    </submittedName>
</protein>
<dbReference type="AlphaFoldDB" id="A0A3P7LWX2"/>
<evidence type="ECO:0000313" key="3">
    <source>
        <dbReference type="Proteomes" id="UP000270094"/>
    </source>
</evidence>
<organism evidence="2 3">
    <name type="scientific">Strongylus vulgaris</name>
    <name type="common">Blood worm</name>
    <dbReference type="NCBI Taxonomy" id="40348"/>
    <lineage>
        <taxon>Eukaryota</taxon>
        <taxon>Metazoa</taxon>
        <taxon>Ecdysozoa</taxon>
        <taxon>Nematoda</taxon>
        <taxon>Chromadorea</taxon>
        <taxon>Rhabditida</taxon>
        <taxon>Rhabditina</taxon>
        <taxon>Rhabditomorpha</taxon>
        <taxon>Strongyloidea</taxon>
        <taxon>Strongylidae</taxon>
        <taxon>Strongylus</taxon>
    </lineage>
</organism>
<feature type="compositionally biased region" description="Low complexity" evidence="1">
    <location>
        <begin position="51"/>
        <end position="67"/>
    </location>
</feature>
<evidence type="ECO:0000256" key="1">
    <source>
        <dbReference type="SAM" id="MobiDB-lite"/>
    </source>
</evidence>
<reference evidence="2 3" key="1">
    <citation type="submission" date="2018-11" db="EMBL/GenBank/DDBJ databases">
        <authorList>
            <consortium name="Pathogen Informatics"/>
        </authorList>
    </citation>
    <scope>NUCLEOTIDE SEQUENCE [LARGE SCALE GENOMIC DNA]</scope>
</reference>
<proteinExistence type="predicted"/>
<accession>A0A3P7LWX2</accession>
<dbReference type="Proteomes" id="UP000270094">
    <property type="component" value="Unassembled WGS sequence"/>
</dbReference>
<dbReference type="EMBL" id="UYYB01124361">
    <property type="protein sequence ID" value="VDM83642.1"/>
    <property type="molecule type" value="Genomic_DNA"/>
</dbReference>
<name>A0A3P7LWX2_STRVU</name>
<gene>
    <name evidence="2" type="ORF">SVUK_LOCUS18640</name>
</gene>
<sequence length="172" mass="18236">MVFEENMDNLVKEGTLMKIIAASLRVCKDGFCASQELFLKDNQLKQQVPQSLLTSPTSSDGSSYSPSNLNPFGSSPDLLRGPLLFPPQSPAGTSSPPDTANFAANAAVAASLIAAPVAINPTSTAFPFPLVTNESLLTLLANYKLLEQNTTEISSSEPMDTQINSIIDVCNV</sequence>